<accession>A0A8J7LXT0</accession>
<name>A0A8J7LXT0_9BACT</name>
<dbReference type="AlphaFoldDB" id="A0A8J7LXT0"/>
<dbReference type="Proteomes" id="UP000636888">
    <property type="component" value="Unassembled WGS sequence"/>
</dbReference>
<gene>
    <name evidence="1" type="ORF">JFN93_03065</name>
</gene>
<sequence>MITLLFLAAFAVCAAVIWIGAEKKGLTYWLPADLLRTLRLARTARHRQVTHLMFAFVDHFEPGNRKAGPEKQAERVAAWINDYPKLAGAHRDSDGIPPQHTFFFPPHYDTQDHLERLVGLCAQGYGEIEMHLHHDRGTGPWPDDEESLRRKIIDCRESFARLGVFCLPDGRKTFSFIHGDWALANSRKGGAHCGVNDELTLLEEAGCYADFTFPVSNESQPALANTIFYARSGKERPKGYDATAVPLRAGRKPAPGLLLIQGVIGLRWKSRTHSLRPSIEQSNICAIDSPTPQRIDYWVNKRIHVPGRPDWIFVKVHCHGSREEDRDALIGRTADAMYHYLESAYNDGERYRLHYVSAREMYNIVKAAEDGKQGNPHQYRDYLVPRYVYLPDRENQEGRR</sequence>
<protein>
    <submittedName>
        <fullName evidence="1">Uncharacterized protein</fullName>
    </submittedName>
</protein>
<proteinExistence type="predicted"/>
<dbReference type="EMBL" id="JAEMHM010000002">
    <property type="protein sequence ID" value="MBJ6723682.1"/>
    <property type="molecule type" value="Genomic_DNA"/>
</dbReference>
<comment type="caution">
    <text evidence="1">The sequence shown here is derived from an EMBL/GenBank/DDBJ whole genome shotgun (WGS) entry which is preliminary data.</text>
</comment>
<organism evidence="1 2">
    <name type="scientific">Geomesophilobacter sediminis</name>
    <dbReference type="NCBI Taxonomy" id="2798584"/>
    <lineage>
        <taxon>Bacteria</taxon>
        <taxon>Pseudomonadati</taxon>
        <taxon>Thermodesulfobacteriota</taxon>
        <taxon>Desulfuromonadia</taxon>
        <taxon>Geobacterales</taxon>
        <taxon>Geobacteraceae</taxon>
        <taxon>Geomesophilobacter</taxon>
    </lineage>
</organism>
<evidence type="ECO:0000313" key="1">
    <source>
        <dbReference type="EMBL" id="MBJ6723682.1"/>
    </source>
</evidence>
<evidence type="ECO:0000313" key="2">
    <source>
        <dbReference type="Proteomes" id="UP000636888"/>
    </source>
</evidence>
<dbReference type="RefSeq" id="WP_199382519.1">
    <property type="nucleotide sequence ID" value="NZ_JAEMHM010000002.1"/>
</dbReference>
<keyword evidence="2" id="KW-1185">Reference proteome</keyword>
<reference evidence="1" key="1">
    <citation type="submission" date="2020-12" db="EMBL/GenBank/DDBJ databases">
        <title>Geomonas sp. Red875, isolated from river sediment.</title>
        <authorList>
            <person name="Xu Z."/>
            <person name="Zhang Z."/>
            <person name="Masuda Y."/>
            <person name="Itoh H."/>
            <person name="Senoo K."/>
        </authorList>
    </citation>
    <scope>NUCLEOTIDE SEQUENCE</scope>
    <source>
        <strain evidence="1">Red875</strain>
    </source>
</reference>